<keyword evidence="1" id="KW-0805">Transcription regulation</keyword>
<dbReference type="EMBL" id="BAAANJ010000002">
    <property type="protein sequence ID" value="GAA1801416.1"/>
    <property type="molecule type" value="Genomic_DNA"/>
</dbReference>
<dbReference type="PANTHER" id="PTHR44688">
    <property type="entry name" value="DNA-BINDING TRANSCRIPTIONAL ACTIVATOR DEVR_DOSR"/>
    <property type="match status" value="1"/>
</dbReference>
<evidence type="ECO:0000313" key="7">
    <source>
        <dbReference type="Proteomes" id="UP001500002"/>
    </source>
</evidence>
<keyword evidence="3" id="KW-0804">Transcription</keyword>
<dbReference type="PRINTS" id="PR00038">
    <property type="entry name" value="HTHLUXR"/>
</dbReference>
<dbReference type="PANTHER" id="PTHR44688:SF16">
    <property type="entry name" value="DNA-BINDING TRANSCRIPTIONAL ACTIVATOR DEVR_DOSR"/>
    <property type="match status" value="1"/>
</dbReference>
<protein>
    <submittedName>
        <fullName evidence="6">Isoniazid response ATPase/transcriptional regulator IniR</fullName>
    </submittedName>
</protein>
<dbReference type="CDD" id="cd06170">
    <property type="entry name" value="LuxR_C_like"/>
    <property type="match status" value="1"/>
</dbReference>
<accession>A0ABN2LWJ4</accession>
<keyword evidence="7" id="KW-1185">Reference proteome</keyword>
<evidence type="ECO:0000256" key="3">
    <source>
        <dbReference type="ARBA" id="ARBA00023163"/>
    </source>
</evidence>
<dbReference type="Proteomes" id="UP001500002">
    <property type="component" value="Unassembled WGS sequence"/>
</dbReference>
<organism evidence="6 7">
    <name type="scientific">Agromyces neolithicus</name>
    <dbReference type="NCBI Taxonomy" id="269420"/>
    <lineage>
        <taxon>Bacteria</taxon>
        <taxon>Bacillati</taxon>
        <taxon>Actinomycetota</taxon>
        <taxon>Actinomycetes</taxon>
        <taxon>Micrococcales</taxon>
        <taxon>Microbacteriaceae</taxon>
        <taxon>Agromyces</taxon>
    </lineage>
</organism>
<dbReference type="PROSITE" id="PS50043">
    <property type="entry name" value="HTH_LUXR_2"/>
    <property type="match status" value="1"/>
</dbReference>
<evidence type="ECO:0000256" key="1">
    <source>
        <dbReference type="ARBA" id="ARBA00023015"/>
    </source>
</evidence>
<gene>
    <name evidence="6" type="primary">iniR</name>
    <name evidence="6" type="ORF">GCM10009749_06890</name>
</gene>
<evidence type="ECO:0000256" key="2">
    <source>
        <dbReference type="ARBA" id="ARBA00023125"/>
    </source>
</evidence>
<name>A0ABN2LWJ4_9MICO</name>
<sequence>MTVMQVSRTPPRGTVQSFVWERQMRPAVDAITAPGVGPTRAMVVGNAGSGKSTVLRHLHWRLVEDDREASLLAGGEMDVASVPRSHVLLVDDLHLLDARQLEDVRIRSDDPDSALVVTSRPWPLSDALTTIARQLERTRPAIVLGHISRSDILTYLKSREQLIPSTCVDHILSATGGVSWLVSEALMAHDERDCLDDDAHGELARVLEERIAHRLDTLDSDLRRTIEVLCVAGGDARRLLGTPEHSDDGIMQGYAEGLLMRNGQPVPLVRSTVRATIPVHRLIDVSSGLAEVIARAAETGDPGDHAWARVVRDPEVGAALVRHGDGLLASHPRRATELYRAAIDSGVDPATVTARRAQAAWAVNDLDTAGALIDAAPHAAREIDGDRLADVAAATWASRGMQEQSAAVYRAAPPDSPESTVRAMIAEFGVGALGDAETGAREVVTEHAGAPSALGVSMQLLRRGLAASVAAEGSPTMLADLVRASEMYTSSHTSSAIPELPAVIAATVAVNLGDLATADSVIDDAISGGHGGDWARARLLLWRAWIAVQRAWPAEARESLTRAQECAPTPCPRDALLACAVQVAIARRYEDAAGLQAAWRQARPSVLRTEIDLYLLLPLAELVCSAAKVGDTDHIAPHFARGLEIVDTLGSPALWSAQLRWAGIQQGILLSRPEDLAPHAHALVSAAPTSRVAAIMARAGRVWTSVLAGSVDADAVEAAARGLATVGLAWDAARLAGHGAGRTSDRKVAARLLACARELHPNDATRRPAASGTETSPAPATEVLSERELEVAKLVLQGKTYAEIGEIIFISPRTAEHHIAHIRRRLGASSRSEVIAKLRLLIEESASVEDVVPTRGGHTAGPP</sequence>
<feature type="region of interest" description="Disordered" evidence="4">
    <location>
        <begin position="763"/>
        <end position="782"/>
    </location>
</feature>
<evidence type="ECO:0000256" key="4">
    <source>
        <dbReference type="SAM" id="MobiDB-lite"/>
    </source>
</evidence>
<dbReference type="InterPro" id="IPR000792">
    <property type="entry name" value="Tscrpt_reg_LuxR_C"/>
</dbReference>
<dbReference type="Pfam" id="PF00196">
    <property type="entry name" value="GerE"/>
    <property type="match status" value="1"/>
</dbReference>
<reference evidence="6 7" key="1">
    <citation type="journal article" date="2019" name="Int. J. Syst. Evol. Microbiol.">
        <title>The Global Catalogue of Microorganisms (GCM) 10K type strain sequencing project: providing services to taxonomists for standard genome sequencing and annotation.</title>
        <authorList>
            <consortium name="The Broad Institute Genomics Platform"/>
            <consortium name="The Broad Institute Genome Sequencing Center for Infectious Disease"/>
            <person name="Wu L."/>
            <person name="Ma J."/>
        </authorList>
    </citation>
    <scope>NUCLEOTIDE SEQUENCE [LARGE SCALE GENOMIC DNA]</scope>
    <source>
        <strain evidence="6 7">JCM 14322</strain>
    </source>
</reference>
<dbReference type="SMART" id="SM00421">
    <property type="entry name" value="HTH_LUXR"/>
    <property type="match status" value="1"/>
</dbReference>
<comment type="caution">
    <text evidence="6">The sequence shown here is derived from an EMBL/GenBank/DDBJ whole genome shotgun (WGS) entry which is preliminary data.</text>
</comment>
<feature type="domain" description="HTH luxR-type" evidence="5">
    <location>
        <begin position="777"/>
        <end position="842"/>
    </location>
</feature>
<evidence type="ECO:0000259" key="5">
    <source>
        <dbReference type="PROSITE" id="PS50043"/>
    </source>
</evidence>
<evidence type="ECO:0000313" key="6">
    <source>
        <dbReference type="EMBL" id="GAA1801416.1"/>
    </source>
</evidence>
<keyword evidence="2" id="KW-0238">DNA-binding</keyword>
<dbReference type="InterPro" id="IPR036388">
    <property type="entry name" value="WH-like_DNA-bd_sf"/>
</dbReference>
<dbReference type="InterPro" id="IPR016032">
    <property type="entry name" value="Sig_transdc_resp-reg_C-effctor"/>
</dbReference>
<dbReference type="SUPFAM" id="SSF46894">
    <property type="entry name" value="C-terminal effector domain of the bipartite response regulators"/>
    <property type="match status" value="1"/>
</dbReference>
<dbReference type="InterPro" id="IPR027417">
    <property type="entry name" value="P-loop_NTPase"/>
</dbReference>
<dbReference type="SUPFAM" id="SSF52540">
    <property type="entry name" value="P-loop containing nucleoside triphosphate hydrolases"/>
    <property type="match status" value="2"/>
</dbReference>
<proteinExistence type="predicted"/>
<dbReference type="Gene3D" id="1.10.10.10">
    <property type="entry name" value="Winged helix-like DNA-binding domain superfamily/Winged helix DNA-binding domain"/>
    <property type="match status" value="1"/>
</dbReference>